<name>A0AAV4RS45_CAEEX</name>
<keyword evidence="2" id="KW-1185">Reference proteome</keyword>
<accession>A0AAV4RS45</accession>
<dbReference type="Proteomes" id="UP001054945">
    <property type="component" value="Unassembled WGS sequence"/>
</dbReference>
<comment type="caution">
    <text evidence="1">The sequence shown here is derived from an EMBL/GenBank/DDBJ whole genome shotgun (WGS) entry which is preliminary data.</text>
</comment>
<evidence type="ECO:0000313" key="2">
    <source>
        <dbReference type="Proteomes" id="UP001054945"/>
    </source>
</evidence>
<organism evidence="1 2">
    <name type="scientific">Caerostris extrusa</name>
    <name type="common">Bark spider</name>
    <name type="synonym">Caerostris bankana</name>
    <dbReference type="NCBI Taxonomy" id="172846"/>
    <lineage>
        <taxon>Eukaryota</taxon>
        <taxon>Metazoa</taxon>
        <taxon>Ecdysozoa</taxon>
        <taxon>Arthropoda</taxon>
        <taxon>Chelicerata</taxon>
        <taxon>Arachnida</taxon>
        <taxon>Araneae</taxon>
        <taxon>Araneomorphae</taxon>
        <taxon>Entelegynae</taxon>
        <taxon>Araneoidea</taxon>
        <taxon>Araneidae</taxon>
        <taxon>Caerostris</taxon>
    </lineage>
</organism>
<dbReference type="AlphaFoldDB" id="A0AAV4RS45"/>
<sequence>MNQRLVHQWVPSHYDIYSKALLRYLSLVPLTNRLISLFERALNWFNQINLECRTGAVPVGFSARLTNMLISLFERALICFNQIILVCRTIL</sequence>
<protein>
    <recommendedName>
        <fullName evidence="3">Maturase K</fullName>
    </recommendedName>
</protein>
<evidence type="ECO:0000313" key="1">
    <source>
        <dbReference type="EMBL" id="GIY23156.1"/>
    </source>
</evidence>
<gene>
    <name evidence="1" type="ORF">CEXT_161761</name>
</gene>
<proteinExistence type="predicted"/>
<dbReference type="EMBL" id="BPLR01008239">
    <property type="protein sequence ID" value="GIY23156.1"/>
    <property type="molecule type" value="Genomic_DNA"/>
</dbReference>
<evidence type="ECO:0008006" key="3">
    <source>
        <dbReference type="Google" id="ProtNLM"/>
    </source>
</evidence>
<reference evidence="1 2" key="1">
    <citation type="submission" date="2021-06" db="EMBL/GenBank/DDBJ databases">
        <title>Caerostris extrusa draft genome.</title>
        <authorList>
            <person name="Kono N."/>
            <person name="Arakawa K."/>
        </authorList>
    </citation>
    <scope>NUCLEOTIDE SEQUENCE [LARGE SCALE GENOMIC DNA]</scope>
</reference>